<evidence type="ECO:0000313" key="2">
    <source>
        <dbReference type="EMBL" id="GAS88646.1"/>
    </source>
</evidence>
<keyword evidence="1" id="KW-1133">Transmembrane helix</keyword>
<keyword evidence="3" id="KW-1185">Reference proteome</keyword>
<sequence length="94" mass="9988">MNHWINLVAVGKILLFGLVLGAAVPTLFALALRLNITATADGRSNSGRARLMVGLSWAIFALVVVVVITGVLFIANNFIGHRTGVYLFGNGSHK</sequence>
<reference evidence="3" key="2">
    <citation type="submission" date="2016-02" db="EMBL/GenBank/DDBJ databases">
        <title>Draft genome sequence of five rapidly growing Mycobacterium species.</title>
        <authorList>
            <person name="Katahira K."/>
            <person name="Gotou Y."/>
            <person name="Iida K."/>
            <person name="Ogura Y."/>
            <person name="Hayashi T."/>
        </authorList>
    </citation>
    <scope>NUCLEOTIDE SEQUENCE [LARGE SCALE GENOMIC DNA]</scope>
    <source>
        <strain evidence="3">JCM15654</strain>
    </source>
</reference>
<keyword evidence="1" id="KW-0472">Membrane</keyword>
<protein>
    <submittedName>
        <fullName evidence="2">Membrane protein</fullName>
    </submittedName>
</protein>
<proteinExistence type="predicted"/>
<gene>
    <name evidence="2" type="ORF">RMCB_2742</name>
</gene>
<organism evidence="2 3">
    <name type="scientific">Mycolicibacterium brisbanense</name>
    <dbReference type="NCBI Taxonomy" id="146020"/>
    <lineage>
        <taxon>Bacteria</taxon>
        <taxon>Bacillati</taxon>
        <taxon>Actinomycetota</taxon>
        <taxon>Actinomycetes</taxon>
        <taxon>Mycobacteriales</taxon>
        <taxon>Mycobacteriaceae</taxon>
        <taxon>Mycolicibacterium</taxon>
    </lineage>
</organism>
<feature type="transmembrane region" description="Helical" evidence="1">
    <location>
        <begin position="13"/>
        <end position="32"/>
    </location>
</feature>
<dbReference type="STRING" id="146020.RMCB_2742"/>
<evidence type="ECO:0000313" key="3">
    <source>
        <dbReference type="Proteomes" id="UP000069620"/>
    </source>
</evidence>
<dbReference type="AlphaFoldDB" id="A0A100VZB1"/>
<accession>A0A100VZB1</accession>
<evidence type="ECO:0000256" key="1">
    <source>
        <dbReference type="SAM" id="Phobius"/>
    </source>
</evidence>
<feature type="transmembrane region" description="Helical" evidence="1">
    <location>
        <begin position="53"/>
        <end position="75"/>
    </location>
</feature>
<name>A0A100VZB1_9MYCO</name>
<keyword evidence="1" id="KW-0812">Transmembrane</keyword>
<dbReference type="RefSeq" id="WP_062829198.1">
    <property type="nucleotide sequence ID" value="NZ_BCSX01000024.1"/>
</dbReference>
<comment type="caution">
    <text evidence="2">The sequence shown here is derived from an EMBL/GenBank/DDBJ whole genome shotgun (WGS) entry which is preliminary data.</text>
</comment>
<reference evidence="3" key="1">
    <citation type="journal article" date="2016" name="Genome Announc.">
        <title>Draft Genome Sequences of Five Rapidly Growing Mycobacterium Species, M. thermoresistibile, M. fortuitum subsp. acetamidolyticum, M. canariasense, M. brisbanense, and M. novocastrense.</title>
        <authorList>
            <person name="Katahira K."/>
            <person name="Ogura Y."/>
            <person name="Gotoh Y."/>
            <person name="Hayashi T."/>
        </authorList>
    </citation>
    <scope>NUCLEOTIDE SEQUENCE [LARGE SCALE GENOMIC DNA]</scope>
    <source>
        <strain evidence="3">JCM15654</strain>
    </source>
</reference>
<dbReference type="EMBL" id="BCSX01000024">
    <property type="protein sequence ID" value="GAS88646.1"/>
    <property type="molecule type" value="Genomic_DNA"/>
</dbReference>
<dbReference type="Proteomes" id="UP000069620">
    <property type="component" value="Unassembled WGS sequence"/>
</dbReference>
<dbReference type="OrthoDB" id="4829747at2"/>